<comment type="caution">
    <text evidence="2">The sequence shown here is derived from an EMBL/GenBank/DDBJ whole genome shotgun (WGS) entry which is preliminary data.</text>
</comment>
<dbReference type="PANTHER" id="PTHR12110:SF41">
    <property type="entry name" value="INOSOSE DEHYDRATASE"/>
    <property type="match status" value="1"/>
</dbReference>
<dbReference type="RefSeq" id="WP_252853201.1">
    <property type="nucleotide sequence ID" value="NZ_JAMXLR010000051.1"/>
</dbReference>
<keyword evidence="2" id="KW-0413">Isomerase</keyword>
<evidence type="ECO:0000259" key="1">
    <source>
        <dbReference type="Pfam" id="PF01261"/>
    </source>
</evidence>
<evidence type="ECO:0000313" key="2">
    <source>
        <dbReference type="EMBL" id="MCO6045090.1"/>
    </source>
</evidence>
<reference evidence="2" key="1">
    <citation type="submission" date="2022-06" db="EMBL/GenBank/DDBJ databases">
        <title>Aeoliella straminimaris, a novel planctomycete from sediments.</title>
        <authorList>
            <person name="Vitorino I.R."/>
            <person name="Lage O.M."/>
        </authorList>
    </citation>
    <scope>NUCLEOTIDE SEQUENCE</scope>
    <source>
        <strain evidence="2">ICT_H6.2</strain>
    </source>
</reference>
<dbReference type="SUPFAM" id="SSF51658">
    <property type="entry name" value="Xylose isomerase-like"/>
    <property type="match status" value="1"/>
</dbReference>
<dbReference type="GO" id="GO:0016853">
    <property type="term" value="F:isomerase activity"/>
    <property type="evidence" value="ECO:0007669"/>
    <property type="project" value="UniProtKB-KW"/>
</dbReference>
<dbReference type="EMBL" id="JAMXLR010000051">
    <property type="protein sequence ID" value="MCO6045090.1"/>
    <property type="molecule type" value="Genomic_DNA"/>
</dbReference>
<dbReference type="InterPro" id="IPR013022">
    <property type="entry name" value="Xyl_isomerase-like_TIM-brl"/>
</dbReference>
<dbReference type="PANTHER" id="PTHR12110">
    <property type="entry name" value="HYDROXYPYRUVATE ISOMERASE"/>
    <property type="match status" value="1"/>
</dbReference>
<organism evidence="2 3">
    <name type="scientific">Aeoliella straminimaris</name>
    <dbReference type="NCBI Taxonomy" id="2954799"/>
    <lineage>
        <taxon>Bacteria</taxon>
        <taxon>Pseudomonadati</taxon>
        <taxon>Planctomycetota</taxon>
        <taxon>Planctomycetia</taxon>
        <taxon>Pirellulales</taxon>
        <taxon>Lacipirellulaceae</taxon>
        <taxon>Aeoliella</taxon>
    </lineage>
</organism>
<evidence type="ECO:0000313" key="3">
    <source>
        <dbReference type="Proteomes" id="UP001155241"/>
    </source>
</evidence>
<proteinExistence type="predicted"/>
<accession>A0A9X2FA33</accession>
<dbReference type="Proteomes" id="UP001155241">
    <property type="component" value="Unassembled WGS sequence"/>
</dbReference>
<feature type="domain" description="Xylose isomerase-like TIM barrel" evidence="1">
    <location>
        <begin position="22"/>
        <end position="259"/>
    </location>
</feature>
<name>A0A9X2FA33_9BACT</name>
<dbReference type="AlphaFoldDB" id="A0A9X2FA33"/>
<dbReference type="Pfam" id="PF01261">
    <property type="entry name" value="AP_endonuc_2"/>
    <property type="match status" value="1"/>
</dbReference>
<dbReference type="InterPro" id="IPR036237">
    <property type="entry name" value="Xyl_isomerase-like_sf"/>
</dbReference>
<sequence length="263" mass="28183">MTIVKIGMATHALGQSLRKALATAAELGADGVEIDLRGELPLADLSQSGIRQFRKLLEDHNLRLAAASYPTRRGYEDPAELDRRLQGTRQAMRMAAQLGARVLVGRAYGDLPEEDSPRREALMQALESLAHEGNRVGARFCALTTSAPVDELAGLLGQLPEGTLGVALDPARLLESNQSPLDALEHLGKYVSHVYANDAVRDFGSSRAVPVQLGRGSADLPALVAMLDALDYTGWFTANRSHSGDARSELAAAVEYLRSLAMG</sequence>
<gene>
    <name evidence="2" type="ORF">NG895_14360</name>
</gene>
<protein>
    <submittedName>
        <fullName evidence="2">Sugar phosphate isomerase/epimerase</fullName>
    </submittedName>
</protein>
<keyword evidence="3" id="KW-1185">Reference proteome</keyword>
<dbReference type="InterPro" id="IPR050312">
    <property type="entry name" value="IolE/XylAMocC-like"/>
</dbReference>
<dbReference type="Gene3D" id="3.20.20.150">
    <property type="entry name" value="Divalent-metal-dependent TIM barrel enzymes"/>
    <property type="match status" value="1"/>
</dbReference>